<comment type="caution">
    <text evidence="1">The sequence shown here is derived from an EMBL/GenBank/DDBJ whole genome shotgun (WGS) entry which is preliminary data.</text>
</comment>
<dbReference type="RefSeq" id="WP_230738899.1">
    <property type="nucleotide sequence ID" value="NZ_JAJNDB010000007.1"/>
</dbReference>
<evidence type="ECO:0000313" key="1">
    <source>
        <dbReference type="EMBL" id="MCD2197009.1"/>
    </source>
</evidence>
<evidence type="ECO:0000313" key="2">
    <source>
        <dbReference type="Proteomes" id="UP001199469"/>
    </source>
</evidence>
<keyword evidence="2" id="KW-1185">Reference proteome</keyword>
<accession>A0ABS8PFI4</accession>
<dbReference type="EMBL" id="JAJNDB010000007">
    <property type="protein sequence ID" value="MCD2197009.1"/>
    <property type="molecule type" value="Genomic_DNA"/>
</dbReference>
<name>A0ABS8PFI4_9PSEU</name>
<sequence>MTEDLVAGEPRGVLREALASIHTQRRSDGDLEISGEVPPDLAEPLVRALERVVQELRDDDERRGAEARDGGQLQADAFVALLLRVTDPDHRD</sequence>
<organism evidence="1 2">
    <name type="scientific">Actinomycetospora endophytica</name>
    <dbReference type="NCBI Taxonomy" id="2291215"/>
    <lineage>
        <taxon>Bacteria</taxon>
        <taxon>Bacillati</taxon>
        <taxon>Actinomycetota</taxon>
        <taxon>Actinomycetes</taxon>
        <taxon>Pseudonocardiales</taxon>
        <taxon>Pseudonocardiaceae</taxon>
        <taxon>Actinomycetospora</taxon>
    </lineage>
</organism>
<reference evidence="1 2" key="1">
    <citation type="submission" date="2021-11" db="EMBL/GenBank/DDBJ databases">
        <title>Draft genome sequence of Actinomycetospora sp. SF1 isolated from the rhizosphere soil.</title>
        <authorList>
            <person name="Duangmal K."/>
            <person name="Chantavorakit T."/>
        </authorList>
    </citation>
    <scope>NUCLEOTIDE SEQUENCE [LARGE SCALE GENOMIC DNA]</scope>
    <source>
        <strain evidence="1 2">TBRC 5722</strain>
    </source>
</reference>
<protein>
    <submittedName>
        <fullName evidence="1">Uncharacterized protein</fullName>
    </submittedName>
</protein>
<proteinExistence type="predicted"/>
<dbReference type="Proteomes" id="UP001199469">
    <property type="component" value="Unassembled WGS sequence"/>
</dbReference>
<gene>
    <name evidence="1" type="ORF">LQ327_26920</name>
</gene>